<feature type="coiled-coil region" evidence="1">
    <location>
        <begin position="228"/>
        <end position="255"/>
    </location>
</feature>
<keyword evidence="3" id="KW-1185">Reference proteome</keyword>
<evidence type="ECO:0000313" key="2">
    <source>
        <dbReference type="EMBL" id="ACT50907.1"/>
    </source>
</evidence>
<dbReference type="Proteomes" id="UP000002743">
    <property type="component" value="Chromosome"/>
</dbReference>
<dbReference type="KEGG" id="mei:Msip34_1662"/>
<dbReference type="AlphaFoldDB" id="C6XED2"/>
<dbReference type="OrthoDB" id="9135654at2"/>
<dbReference type="eggNOG" id="COG3206">
    <property type="taxonomic scope" value="Bacteria"/>
</dbReference>
<sequence length="349" mass="38519">MTDVIQEAKEYGLPELSVILVGKVESSNLAVFKEKALSVIDNVKTDLVTDDDFAQADLNVKFFTNVEEKLEACKVQALSQTASIEELFKTVDTLKEATRSKRLTLTRLIEDRKKSIRSEIVATSHSALMNHINKLNEELGGKVRLPPINHDFNEAIKGKKTVTSLKQAAHEHLQACFEVADSTSDLIKKNLASLREHAKDYAFLFSDAQQLVLKDPEVVELTIKNRITEHTVNEEKRKEAELEQLRLEAEAKAEQKFAQVQQAPAEATVQVHAEAANDTQALAPSSGVNDGAGASIRRASIPAATTGRPTDDELIYSLALRFDAPEITIVQWLSSMDLQAAYAKRAEAA</sequence>
<accession>C6XED2</accession>
<gene>
    <name evidence="2" type="ordered locus">Msip34_1662</name>
</gene>
<evidence type="ECO:0000256" key="1">
    <source>
        <dbReference type="SAM" id="Coils"/>
    </source>
</evidence>
<name>C6XED2_METGS</name>
<evidence type="ECO:0000313" key="3">
    <source>
        <dbReference type="Proteomes" id="UP000002743"/>
    </source>
</evidence>
<keyword evidence="1" id="KW-0175">Coiled coil</keyword>
<reference evidence="3" key="1">
    <citation type="submission" date="2009-07" db="EMBL/GenBank/DDBJ databases">
        <title>Complete sequence of chromosome of Methylovorus sp. SIP3-4.</title>
        <authorList>
            <person name="Lucas S."/>
            <person name="Copeland A."/>
            <person name="Lapidus A."/>
            <person name="Glavina del Rio T."/>
            <person name="Tice H."/>
            <person name="Bruce D."/>
            <person name="Goodwin L."/>
            <person name="Pitluck S."/>
            <person name="Clum A."/>
            <person name="Larimer F."/>
            <person name="Land M."/>
            <person name="Hauser L."/>
            <person name="Kyrpides N."/>
            <person name="Mikhailova N."/>
            <person name="Kayluzhnaya M."/>
            <person name="Chistoserdova L."/>
        </authorList>
    </citation>
    <scope>NUCLEOTIDE SEQUENCE [LARGE SCALE GENOMIC DNA]</scope>
    <source>
        <strain evidence="3">SIP3-4</strain>
    </source>
</reference>
<reference evidence="2 3" key="2">
    <citation type="journal article" date="2011" name="J. Bacteriol.">
        <title>Genomes of three methylotrophs from a single niche uncover genetic and metabolic divergence of Methylophilaceae.</title>
        <authorList>
            <person name="Lapidus A."/>
            <person name="Clum A."/>
            <person name="Labutti K."/>
            <person name="Kaluzhnaya M.G."/>
            <person name="Lim S."/>
            <person name="Beck D.A."/>
            <person name="Glavina Del Rio T."/>
            <person name="Nolan M."/>
            <person name="Mavromatis K."/>
            <person name="Huntemann M."/>
            <person name="Lucas S."/>
            <person name="Lidstrom M.E."/>
            <person name="Ivanova N."/>
            <person name="Chistoserdova L."/>
        </authorList>
    </citation>
    <scope>NUCLEOTIDE SEQUENCE [LARGE SCALE GENOMIC DNA]</scope>
    <source>
        <strain evidence="2 3">SIP3-4</strain>
    </source>
</reference>
<dbReference type="RefSeq" id="WP_015830322.1">
    <property type="nucleotide sequence ID" value="NC_012969.1"/>
</dbReference>
<organism evidence="2 3">
    <name type="scientific">Methylovorus glucosotrophus (strain SIP3-4)</name>
    <dbReference type="NCBI Taxonomy" id="582744"/>
    <lineage>
        <taxon>Bacteria</taxon>
        <taxon>Pseudomonadati</taxon>
        <taxon>Pseudomonadota</taxon>
        <taxon>Betaproteobacteria</taxon>
        <taxon>Nitrosomonadales</taxon>
        <taxon>Methylophilaceae</taxon>
        <taxon>Methylovorus</taxon>
    </lineage>
</organism>
<dbReference type="HOGENOM" id="CLU_794123_0_0_4"/>
<dbReference type="EMBL" id="CP001674">
    <property type="protein sequence ID" value="ACT50907.1"/>
    <property type="molecule type" value="Genomic_DNA"/>
</dbReference>
<dbReference type="STRING" id="582744.Msip34_1662"/>
<protein>
    <submittedName>
        <fullName evidence="2">Uncharacterized protein</fullName>
    </submittedName>
</protein>
<proteinExistence type="predicted"/>